<dbReference type="Pfam" id="PF10592">
    <property type="entry name" value="AIPR"/>
    <property type="match status" value="1"/>
</dbReference>
<protein>
    <recommendedName>
        <fullName evidence="1">Abortive phage infection protein C-terminal domain-containing protein</fullName>
    </recommendedName>
</protein>
<feature type="domain" description="Abortive phage infection protein C-terminal" evidence="1">
    <location>
        <begin position="253"/>
        <end position="564"/>
    </location>
</feature>
<organism evidence="2">
    <name type="scientific">Chlorobium chlorochromatii (strain CaD3)</name>
    <dbReference type="NCBI Taxonomy" id="340177"/>
    <lineage>
        <taxon>Bacteria</taxon>
        <taxon>Pseudomonadati</taxon>
        <taxon>Chlorobiota</taxon>
        <taxon>Chlorobiia</taxon>
        <taxon>Chlorobiales</taxon>
        <taxon>Chlorobiaceae</taxon>
        <taxon>Chlorobium/Pelodictyon group</taxon>
        <taxon>Chlorobium</taxon>
    </lineage>
</organism>
<accession>Q3ATU0</accession>
<evidence type="ECO:0000313" key="2">
    <source>
        <dbReference type="EMBL" id="ABB27585.1"/>
    </source>
</evidence>
<dbReference type="KEGG" id="cch:Cag_0311"/>
<dbReference type="eggNOG" id="ENOG502Z7VT">
    <property type="taxonomic scope" value="Bacteria"/>
</dbReference>
<dbReference type="OrthoDB" id="9806213at2"/>
<dbReference type="InterPro" id="IPR018891">
    <property type="entry name" value="AIPR_C"/>
</dbReference>
<gene>
    <name evidence="2" type="ordered locus">Cag_0311</name>
</gene>
<name>Q3ATU0_CHLCH</name>
<evidence type="ECO:0000259" key="1">
    <source>
        <dbReference type="Pfam" id="PF10592"/>
    </source>
</evidence>
<dbReference type="EMBL" id="CP000108">
    <property type="protein sequence ID" value="ABB27585.1"/>
    <property type="molecule type" value="Genomic_DNA"/>
</dbReference>
<dbReference type="AlphaFoldDB" id="Q3ATU0"/>
<proteinExistence type="predicted"/>
<dbReference type="HOGENOM" id="CLU_440523_0_0_10"/>
<dbReference type="STRING" id="340177.Cag_0311"/>
<reference evidence="2" key="1">
    <citation type="submission" date="2005-08" db="EMBL/GenBank/DDBJ databases">
        <title>Complete sequence of Chlorobium chlorochromatii CaD3.</title>
        <authorList>
            <person name="Copeland A."/>
            <person name="Lucas S."/>
            <person name="Lapidus A."/>
            <person name="Barry K."/>
            <person name="Detter J.C."/>
            <person name="Glavina T."/>
            <person name="Hammon N."/>
            <person name="Israni S."/>
            <person name="Pitluck S."/>
            <person name="Bryant D."/>
            <person name="Schmutz J."/>
            <person name="Larimer F."/>
            <person name="Land M."/>
            <person name="Kyrpides N."/>
            <person name="Ivanova N."/>
            <person name="Richardson P."/>
        </authorList>
    </citation>
    <scope>NUCLEOTIDE SEQUENCE [LARGE SCALE GENOMIC DNA]</scope>
    <source>
        <strain evidence="2">CaD3</strain>
    </source>
</reference>
<sequence length="628" mass="73484">MLTKDFYSIIDTELDALIIKYKDDKLIKKHKSAINNQKSYVLLIWFLDFYGRISNYSNFITDGDNDSSCDIVFDSLNNQGNKVFYVVQSKWNNADNSKKETKKDDILKALNDFETILRGEKKNVNEKLKSKLEELDLHLKANGEVKFIFLSLSQYKGDADENIEAFRSNDVKTKFEVIDISRIRVDYIDRKYKKIDPINPLENYQNPEESPINIEIVQKGGSVKIEKPFEAYMFLLRPKAIWELFKTYGFALFYKNVRNPLLQSQFNVDIERTALENPSYFWYYNNGITAITYLLPEIGKKAEKVPLTGLQIINGAQTVYSIYRAYESASPTKRIQMDSEALVTLRLLKSGGKDFDLNVTRYTNSQNPVQDRDFCANDDIQVALQNASYQTNVWYEKRRDEFRETPTGVKKVPNFIFANVYLAYHLQDPVSVLKNHTQRFKTHKDLNFISHKDHKDGLYEKIFNSNTSFEDMLCAFYIFDTIDDYTPFSYEETFKTNLYHLLALFKVAFTKYIIAKKAMYGKGKNGEKEINVNKQIIEIYEKDEKEIILKTFKFINQFVEKQIEVADNEEKTTDRMFKFLFTLSHYQKIYDALEDTEISVKDIDDIVLQDNDDIVEGDKDTEVTSEQE</sequence>